<keyword evidence="2" id="KW-1185">Reference proteome</keyword>
<gene>
    <name evidence="1" type="ORF">Psi01_01600</name>
</gene>
<dbReference type="EMBL" id="BOOJ01000002">
    <property type="protein sequence ID" value="GIH89530.1"/>
    <property type="molecule type" value="Genomic_DNA"/>
</dbReference>
<reference evidence="1 2" key="1">
    <citation type="submission" date="2021-01" db="EMBL/GenBank/DDBJ databases">
        <title>Whole genome shotgun sequence of Planobispora siamensis NBRC 107568.</title>
        <authorList>
            <person name="Komaki H."/>
            <person name="Tamura T."/>
        </authorList>
    </citation>
    <scope>NUCLEOTIDE SEQUENCE [LARGE SCALE GENOMIC DNA]</scope>
    <source>
        <strain evidence="1 2">NBRC 107568</strain>
    </source>
</reference>
<accession>A0A8J3SBF1</accession>
<dbReference type="Gene3D" id="2.30.110.10">
    <property type="entry name" value="Electron Transport, Fmn-binding Protein, Chain A"/>
    <property type="match status" value="1"/>
</dbReference>
<dbReference type="SUPFAM" id="SSF50475">
    <property type="entry name" value="FMN-binding split barrel"/>
    <property type="match status" value="1"/>
</dbReference>
<dbReference type="PANTHER" id="PTHR42815">
    <property type="entry name" value="FAD-BINDING, PUTATIVE (AFU_ORTHOLOGUE AFUA_6G07600)-RELATED"/>
    <property type="match status" value="1"/>
</dbReference>
<dbReference type="RefSeq" id="WP_204061933.1">
    <property type="nucleotide sequence ID" value="NZ_BOOJ01000002.1"/>
</dbReference>
<dbReference type="AlphaFoldDB" id="A0A8J3SBF1"/>
<name>A0A8J3SBF1_9ACTN</name>
<protein>
    <submittedName>
        <fullName evidence="1">Oxidoreductase</fullName>
    </submittedName>
</protein>
<dbReference type="InterPro" id="IPR012349">
    <property type="entry name" value="Split_barrel_FMN-bd"/>
</dbReference>
<organism evidence="1 2">
    <name type="scientific">Planobispora siamensis</name>
    <dbReference type="NCBI Taxonomy" id="936338"/>
    <lineage>
        <taxon>Bacteria</taxon>
        <taxon>Bacillati</taxon>
        <taxon>Actinomycetota</taxon>
        <taxon>Actinomycetes</taxon>
        <taxon>Streptosporangiales</taxon>
        <taxon>Streptosporangiaceae</taxon>
        <taxon>Planobispora</taxon>
    </lineage>
</organism>
<evidence type="ECO:0000313" key="1">
    <source>
        <dbReference type="EMBL" id="GIH89530.1"/>
    </source>
</evidence>
<sequence>MRHEGEVAVQRRAGVPRAGELGSVRTRPEIPPVAGEFLRAQRMLVAGAADASGRVWAGSLTGPAGFAEPLDERTVVIDALPGPHDPLAGLFGAAAQDGGHSGHDWHGGHDWHDVGMLAIDPATRRRMRINGRARREGDRLVVRTEQVYANCPKYIRSRTPGADAAPVPGGAHVSGELTAEQRAWIDGADTFFIATRAGGLGADVSHRGGNPGFVRTAGARRLVWPEYVGNSMYMTLGNLELDERCGLLFLGWDSGDALHLTGRARVDWDPGGVPGAERLVGFDVEEIVHIRGAVPLRWASGDHSRHNPPVIEAAAHLPAGG</sequence>
<evidence type="ECO:0000313" key="2">
    <source>
        <dbReference type="Proteomes" id="UP000619788"/>
    </source>
</evidence>
<dbReference type="PANTHER" id="PTHR42815:SF2">
    <property type="entry name" value="FAD-BINDING, PUTATIVE (AFU_ORTHOLOGUE AFUA_6G07600)-RELATED"/>
    <property type="match status" value="1"/>
</dbReference>
<dbReference type="Proteomes" id="UP000619788">
    <property type="component" value="Unassembled WGS sequence"/>
</dbReference>
<proteinExistence type="predicted"/>
<comment type="caution">
    <text evidence="1">The sequence shown here is derived from an EMBL/GenBank/DDBJ whole genome shotgun (WGS) entry which is preliminary data.</text>
</comment>